<gene>
    <name evidence="1" type="ORF">S2091_4194</name>
</gene>
<dbReference type="Proteomes" id="UP000237839">
    <property type="component" value="Unassembled WGS sequence"/>
</dbReference>
<reference evidence="1 2" key="1">
    <citation type="submission" date="2018-02" db="EMBL/GenBank/DDBJ databases">
        <title>Solimicrobium silvestre gen. nov., sp. nov., isolated from alpine forest soil.</title>
        <authorList>
            <person name="Margesin R."/>
            <person name="Albuquerque L."/>
            <person name="Zhang D.-C."/>
            <person name="Froufe H.J.C."/>
            <person name="Severino R."/>
            <person name="Roxo I."/>
            <person name="Egas C."/>
            <person name="Da Costa M.S."/>
        </authorList>
    </citation>
    <scope>NUCLEOTIDE SEQUENCE [LARGE SCALE GENOMIC DNA]</scope>
    <source>
        <strain evidence="1 2">S20-91</strain>
    </source>
</reference>
<sequence length="42" mass="4684">MLLNAYKKADPFAAQLNAMEQQGIIDPLINIKSRKIKSLIPS</sequence>
<accession>A0A2S9GTS3</accession>
<keyword evidence="2" id="KW-1185">Reference proteome</keyword>
<organism evidence="1 2">
    <name type="scientific">Solimicrobium silvestre</name>
    <dbReference type="NCBI Taxonomy" id="2099400"/>
    <lineage>
        <taxon>Bacteria</taxon>
        <taxon>Pseudomonadati</taxon>
        <taxon>Pseudomonadota</taxon>
        <taxon>Betaproteobacteria</taxon>
        <taxon>Burkholderiales</taxon>
        <taxon>Oxalobacteraceae</taxon>
        <taxon>Solimicrobium</taxon>
    </lineage>
</organism>
<dbReference type="AlphaFoldDB" id="A0A2S9GTS3"/>
<proteinExistence type="predicted"/>
<comment type="caution">
    <text evidence="1">The sequence shown here is derived from an EMBL/GenBank/DDBJ whole genome shotgun (WGS) entry which is preliminary data.</text>
</comment>
<name>A0A2S9GTS3_9BURK</name>
<evidence type="ECO:0000313" key="2">
    <source>
        <dbReference type="Proteomes" id="UP000237839"/>
    </source>
</evidence>
<evidence type="ECO:0000313" key="1">
    <source>
        <dbReference type="EMBL" id="PRC91098.1"/>
    </source>
</evidence>
<dbReference type="EMBL" id="PUGF01000029">
    <property type="protein sequence ID" value="PRC91098.1"/>
    <property type="molecule type" value="Genomic_DNA"/>
</dbReference>
<protein>
    <submittedName>
        <fullName evidence="1">Uncharacterized protein</fullName>
    </submittedName>
</protein>